<dbReference type="EMBL" id="JABFMR010000004">
    <property type="protein sequence ID" value="NUT86291.1"/>
    <property type="molecule type" value="Genomic_DNA"/>
</dbReference>
<accession>A0A7Y6DGP9</accession>
<dbReference type="RefSeq" id="WP_175362139.1">
    <property type="nucleotide sequence ID" value="NZ_JABFMR010000004.1"/>
</dbReference>
<dbReference type="Proteomes" id="UP000536720">
    <property type="component" value="Unassembled WGS sequence"/>
</dbReference>
<evidence type="ECO:0000313" key="2">
    <source>
        <dbReference type="Proteomes" id="UP000536720"/>
    </source>
</evidence>
<proteinExistence type="predicted"/>
<comment type="caution">
    <text evidence="1">The sequence shown here is derived from an EMBL/GenBank/DDBJ whole genome shotgun (WGS) entry which is preliminary data.</text>
</comment>
<evidence type="ECO:0000313" key="1">
    <source>
        <dbReference type="EMBL" id="NUT86291.1"/>
    </source>
</evidence>
<sequence length="275" mass="31254">MNATIPYDRTYMNPIDALSFQRIIAAHGSLEGAVYFDAEEDLVQEIFPDRIVFQTNYLDYRSYEVDLADGAIRVLKTRLDNYQRGDKAKVVEDDMDEEDWEELGTLWQRLSRDLDSQGSQPNRVETLADLYDCLFDEDRAQVLIQGIAPPTAQWDWAWTQVASALAQANQLAEFEWKEWSSCGVIAVNTLAPLQQLNIEIAIPDRKTVDAINGANDWERALLQYFNAQLDAHDLKLLAIGTHFDEHQTFACLPMNGLGLVNALEIMGRLGIVHKF</sequence>
<name>A0A7Y6DGP9_9PSED</name>
<organism evidence="1 2">
    <name type="scientific">Pseudomonas corrugata</name>
    <dbReference type="NCBI Taxonomy" id="47879"/>
    <lineage>
        <taxon>Bacteria</taxon>
        <taxon>Pseudomonadati</taxon>
        <taxon>Pseudomonadota</taxon>
        <taxon>Gammaproteobacteria</taxon>
        <taxon>Pseudomonadales</taxon>
        <taxon>Pseudomonadaceae</taxon>
        <taxon>Pseudomonas</taxon>
    </lineage>
</organism>
<protein>
    <submittedName>
        <fullName evidence="1">Uncharacterized protein</fullName>
    </submittedName>
</protein>
<reference evidence="1 2" key="1">
    <citation type="journal article" date="2020" name="Front. Plant Sci.">
        <title>Isolation of Rhizosphere Bacteria That Improve Quality and Water Stress Tolerance in Greenhouse Ornamentals.</title>
        <authorList>
            <person name="Nordstedt N.P."/>
            <person name="Jones M.L."/>
        </authorList>
    </citation>
    <scope>NUCLEOTIDE SEQUENCE [LARGE SCALE GENOMIC DNA]</scope>
    <source>
        <strain evidence="1 2">C7D2</strain>
    </source>
</reference>
<gene>
    <name evidence="1" type="ORF">HNO91_07660</name>
</gene>
<dbReference type="AlphaFoldDB" id="A0A7Y6DGP9"/>